<dbReference type="OMA" id="NILFFCT"/>
<name>W7KID4_PLAFO</name>
<protein>
    <submittedName>
        <fullName evidence="3">Uncharacterized protein</fullName>
    </submittedName>
</protein>
<reference evidence="3 4" key="1">
    <citation type="submission" date="2013-02" db="EMBL/GenBank/DDBJ databases">
        <title>The Genome Sequence of Plasmodium falciparum NF54.</title>
        <authorList>
            <consortium name="The Broad Institute Genome Sequencing Platform"/>
            <consortium name="The Broad Institute Genome Sequencing Center for Infectious Disease"/>
            <person name="Neafsey D."/>
            <person name="Cheeseman I."/>
            <person name="Volkman S."/>
            <person name="Adams J."/>
            <person name="Walker B."/>
            <person name="Young S.K."/>
            <person name="Zeng Q."/>
            <person name="Gargeya S."/>
            <person name="Fitzgerald M."/>
            <person name="Haas B."/>
            <person name="Abouelleil A."/>
            <person name="Alvarado L."/>
            <person name="Arachchi H.M."/>
            <person name="Berlin A.M."/>
            <person name="Chapman S.B."/>
            <person name="Dewar J."/>
            <person name="Goldberg J."/>
            <person name="Griggs A."/>
            <person name="Gujja S."/>
            <person name="Hansen M."/>
            <person name="Howarth C."/>
            <person name="Imamovic A."/>
            <person name="Larimer J."/>
            <person name="McCowan C."/>
            <person name="Murphy C."/>
            <person name="Neiman D."/>
            <person name="Pearson M."/>
            <person name="Priest M."/>
            <person name="Roberts A."/>
            <person name="Saif S."/>
            <person name="Shea T."/>
            <person name="Sisk P."/>
            <person name="Sykes S."/>
            <person name="Wortman J."/>
            <person name="Nusbaum C."/>
            <person name="Birren B."/>
        </authorList>
    </citation>
    <scope>NUCLEOTIDE SEQUENCE [LARGE SCALE GENOMIC DNA]</scope>
    <source>
        <strain evidence="3 4">NF54</strain>
    </source>
</reference>
<dbReference type="AlphaFoldDB" id="W7KID4"/>
<feature type="transmembrane region" description="Helical" evidence="2">
    <location>
        <begin position="171"/>
        <end position="190"/>
    </location>
</feature>
<sequence length="229" mass="27685">MFHLIVYSDESLQKVKRSLNVFENIYDQNGNKFEKSVEQNIKKCMDLDVPKYIHKLIDDENKDYKEYINEDIYNFYLRKDIIQFFTCNLIQLYIKDTKNCDLYLIDECEEEKKEKEKKESKCKDDKQKYKNTQNLFKKEKHALDENNVLSSSNNTDDISVGINLPLHRSHILLILSLPTYYTFYEFFLLIQGFMNFIVHIKIFKYIFNILFFCTYPHWVNQPNPFSTYS</sequence>
<evidence type="ECO:0000256" key="2">
    <source>
        <dbReference type="SAM" id="Phobius"/>
    </source>
</evidence>
<dbReference type="Proteomes" id="UP000030673">
    <property type="component" value="Unassembled WGS sequence"/>
</dbReference>
<keyword evidence="2" id="KW-0472">Membrane</keyword>
<keyword evidence="4" id="KW-1185">Reference proteome</keyword>
<keyword evidence="1" id="KW-0175">Coiled coil</keyword>
<evidence type="ECO:0000256" key="1">
    <source>
        <dbReference type="SAM" id="Coils"/>
    </source>
</evidence>
<keyword evidence="2" id="KW-1133">Transmembrane helix</keyword>
<accession>W7KID4</accession>
<gene>
    <name evidence="3" type="ORF">PFNF54_01871</name>
</gene>
<dbReference type="EMBL" id="KE123780">
    <property type="protein sequence ID" value="EWC89307.1"/>
    <property type="molecule type" value="Genomic_DNA"/>
</dbReference>
<feature type="transmembrane region" description="Helical" evidence="2">
    <location>
        <begin position="202"/>
        <end position="219"/>
    </location>
</feature>
<proteinExistence type="predicted"/>
<evidence type="ECO:0000313" key="4">
    <source>
        <dbReference type="Proteomes" id="UP000030673"/>
    </source>
</evidence>
<evidence type="ECO:0000313" key="3">
    <source>
        <dbReference type="EMBL" id="EWC89307.1"/>
    </source>
</evidence>
<feature type="coiled-coil region" evidence="1">
    <location>
        <begin position="105"/>
        <end position="135"/>
    </location>
</feature>
<organism evidence="3 4">
    <name type="scientific">Plasmodium falciparum (isolate NF54)</name>
    <dbReference type="NCBI Taxonomy" id="5843"/>
    <lineage>
        <taxon>Eukaryota</taxon>
        <taxon>Sar</taxon>
        <taxon>Alveolata</taxon>
        <taxon>Apicomplexa</taxon>
        <taxon>Aconoidasida</taxon>
        <taxon>Haemosporida</taxon>
        <taxon>Plasmodiidae</taxon>
        <taxon>Plasmodium</taxon>
        <taxon>Plasmodium (Laverania)</taxon>
    </lineage>
</organism>
<keyword evidence="2" id="KW-0812">Transmembrane</keyword>